<dbReference type="AlphaFoldDB" id="R7RNR0"/>
<evidence type="ECO:0000313" key="4">
    <source>
        <dbReference type="Proteomes" id="UP000014923"/>
    </source>
</evidence>
<gene>
    <name evidence="3" type="ORF">TCEL_01746</name>
</gene>
<dbReference type="Pfam" id="PF05949">
    <property type="entry name" value="DUF881"/>
    <property type="match status" value="1"/>
</dbReference>
<dbReference type="PANTHER" id="PTHR37313">
    <property type="entry name" value="UPF0749 PROTEIN RV1825"/>
    <property type="match status" value="1"/>
</dbReference>
<keyword evidence="2" id="KW-0175">Coiled coil</keyword>
<dbReference type="Gene3D" id="3.30.70.1880">
    <property type="entry name" value="Protein of unknown function DUF881"/>
    <property type="match status" value="1"/>
</dbReference>
<accession>R7RNR0</accession>
<evidence type="ECO:0000313" key="3">
    <source>
        <dbReference type="EMBL" id="CDF57832.1"/>
    </source>
</evidence>
<dbReference type="PANTHER" id="PTHR37313:SF2">
    <property type="entry name" value="UPF0749 PROTEIN YLXX"/>
    <property type="match status" value="1"/>
</dbReference>
<protein>
    <submittedName>
        <fullName evidence="3">Division initiation protein</fullName>
    </submittedName>
</protein>
<dbReference type="RefSeq" id="WP_018661354.1">
    <property type="nucleotide sequence ID" value="NZ_HF952018.1"/>
</dbReference>
<dbReference type="HOGENOM" id="CLU_040273_4_1_9"/>
<sequence length="234" mass="26645">MKKIKSQLSLAFICLILGFMITYQYRLSYSKKNIIDTRQISDLVKQNELLKKQKDELEAKVKEYQSKVDEIEKAVTMGNEATEKLKIELDNLRILSGLNDVEGSGIIITLSPAQSLQSNYQNQIYATDLLDIVNELNASGAEAISINEERYTSRTQIREAGAYIKINDTKFSPQDKFIIKAIGDSNILEGAFKMPGNILEQNSDRISYKIEKSNDIKIVKFSKKIEYKYARPGR</sequence>
<comment type="caution">
    <text evidence="3">The sequence shown here is derived from an EMBL/GenBank/DDBJ whole genome shotgun (WGS) entry which is preliminary data.</text>
</comment>
<dbReference type="eggNOG" id="COG3879">
    <property type="taxonomic scope" value="Bacteria"/>
</dbReference>
<dbReference type="OrthoDB" id="9776196at2"/>
<dbReference type="EMBL" id="CAVN010000091">
    <property type="protein sequence ID" value="CDF57832.1"/>
    <property type="molecule type" value="Genomic_DNA"/>
</dbReference>
<feature type="coiled-coil region" evidence="2">
    <location>
        <begin position="40"/>
        <end position="74"/>
    </location>
</feature>
<dbReference type="InterPro" id="IPR010273">
    <property type="entry name" value="DUF881"/>
</dbReference>
<evidence type="ECO:0000256" key="2">
    <source>
        <dbReference type="SAM" id="Coils"/>
    </source>
</evidence>
<keyword evidence="4" id="KW-1185">Reference proteome</keyword>
<organism evidence="3 4">
    <name type="scientific">Thermobrachium celere DSM 8682</name>
    <dbReference type="NCBI Taxonomy" id="941824"/>
    <lineage>
        <taxon>Bacteria</taxon>
        <taxon>Bacillati</taxon>
        <taxon>Bacillota</taxon>
        <taxon>Clostridia</taxon>
        <taxon>Eubacteriales</taxon>
        <taxon>Clostridiaceae</taxon>
        <taxon>Thermobrachium</taxon>
    </lineage>
</organism>
<dbReference type="Proteomes" id="UP000014923">
    <property type="component" value="Unassembled WGS sequence"/>
</dbReference>
<comment type="similarity">
    <text evidence="1">Belongs to the UPF0749 family.</text>
</comment>
<name>R7RNR0_9CLOT</name>
<proteinExistence type="inferred from homology"/>
<evidence type="ECO:0000256" key="1">
    <source>
        <dbReference type="ARBA" id="ARBA00009108"/>
    </source>
</evidence>
<reference evidence="3" key="1">
    <citation type="submission" date="2013-03" db="EMBL/GenBank/DDBJ databases">
        <title>Draft genome sequence of the hydrogen-ethanol-producing anaerobic alkalithermophilic Caloramator celere.</title>
        <authorList>
            <person name="Ciranna A."/>
            <person name="Larjo A."/>
            <person name="Kivisto A."/>
            <person name="Santala V."/>
            <person name="Roos C."/>
            <person name="Karp M."/>
        </authorList>
    </citation>
    <scope>NUCLEOTIDE SEQUENCE [LARGE SCALE GENOMIC DNA]</scope>
    <source>
        <strain evidence="3">DSM 8682</strain>
    </source>
</reference>